<comment type="caution">
    <text evidence="3">The sequence shown here is derived from an EMBL/GenBank/DDBJ whole genome shotgun (WGS) entry which is preliminary data.</text>
</comment>
<dbReference type="AlphaFoldDB" id="A0A830GKN0"/>
<feature type="compositionally biased region" description="Acidic residues" evidence="1">
    <location>
        <begin position="168"/>
        <end position="182"/>
    </location>
</feature>
<sequence length="182" mass="18699">MLRVIGLLLLIPLFDAVLLVALATGVIYPIRPLVVVALVVLTALVGMLLVRAEGRATLQSIQRKLATGEVPTNELVDGGLLIAAGAFFLTPGLVTDAVGLLLAIPVTRYPIRAAVRRWVIEPYIDAKTGGFASGQVYVGGFPNEDGQGPATGAGGPTGGGSAGSSGFDPDDATDVDFEDSEN</sequence>
<dbReference type="Proteomes" id="UP000605784">
    <property type="component" value="Unassembled WGS sequence"/>
</dbReference>
<proteinExistence type="predicted"/>
<dbReference type="PANTHER" id="PTHR35335">
    <property type="entry name" value="UPF0716 PROTEIN FXSA"/>
    <property type="match status" value="1"/>
</dbReference>
<gene>
    <name evidence="3" type="ORF">GCM10009030_17310</name>
</gene>
<feature type="compositionally biased region" description="Gly residues" evidence="1">
    <location>
        <begin position="149"/>
        <end position="163"/>
    </location>
</feature>
<feature type="transmembrane region" description="Helical" evidence="2">
    <location>
        <begin position="33"/>
        <end position="50"/>
    </location>
</feature>
<dbReference type="InterPro" id="IPR007313">
    <property type="entry name" value="FxsA"/>
</dbReference>
<name>A0A830GKN0_9EURY</name>
<evidence type="ECO:0000256" key="2">
    <source>
        <dbReference type="SAM" id="Phobius"/>
    </source>
</evidence>
<accession>A0A830GKN0</accession>
<reference evidence="3" key="1">
    <citation type="journal article" date="2014" name="Int. J. Syst. Evol. Microbiol.">
        <title>Complete genome sequence of Corynebacterium casei LMG S-19264T (=DSM 44701T), isolated from a smear-ripened cheese.</title>
        <authorList>
            <consortium name="US DOE Joint Genome Institute (JGI-PGF)"/>
            <person name="Walter F."/>
            <person name="Albersmeier A."/>
            <person name="Kalinowski J."/>
            <person name="Ruckert C."/>
        </authorList>
    </citation>
    <scope>NUCLEOTIDE SEQUENCE</scope>
    <source>
        <strain evidence="3">JCM 17820</strain>
    </source>
</reference>
<protein>
    <submittedName>
        <fullName evidence="3">Membrane protein FxsA</fullName>
    </submittedName>
</protein>
<feature type="region of interest" description="Disordered" evidence="1">
    <location>
        <begin position="142"/>
        <end position="182"/>
    </location>
</feature>
<dbReference type="EMBL" id="BMOU01000002">
    <property type="protein sequence ID" value="GGN92752.1"/>
    <property type="molecule type" value="Genomic_DNA"/>
</dbReference>
<keyword evidence="4" id="KW-1185">Reference proteome</keyword>
<keyword evidence="2" id="KW-1133">Transmembrane helix</keyword>
<keyword evidence="2" id="KW-0812">Transmembrane</keyword>
<dbReference type="RefSeq" id="WP_188996477.1">
    <property type="nucleotide sequence ID" value="NZ_BMOU01000002.1"/>
</dbReference>
<keyword evidence="2" id="KW-0472">Membrane</keyword>
<dbReference type="NCBIfam" id="NF008528">
    <property type="entry name" value="PRK11463.1-2"/>
    <property type="match status" value="1"/>
</dbReference>
<evidence type="ECO:0000256" key="1">
    <source>
        <dbReference type="SAM" id="MobiDB-lite"/>
    </source>
</evidence>
<dbReference type="PANTHER" id="PTHR35335:SF1">
    <property type="entry name" value="UPF0716 PROTEIN FXSA"/>
    <property type="match status" value="1"/>
</dbReference>
<reference evidence="3" key="2">
    <citation type="submission" date="2020-09" db="EMBL/GenBank/DDBJ databases">
        <authorList>
            <person name="Sun Q."/>
            <person name="Ohkuma M."/>
        </authorList>
    </citation>
    <scope>NUCLEOTIDE SEQUENCE</scope>
    <source>
        <strain evidence="3">JCM 17820</strain>
    </source>
</reference>
<evidence type="ECO:0000313" key="4">
    <source>
        <dbReference type="Proteomes" id="UP000605784"/>
    </source>
</evidence>
<dbReference type="GO" id="GO:0016020">
    <property type="term" value="C:membrane"/>
    <property type="evidence" value="ECO:0007669"/>
    <property type="project" value="InterPro"/>
</dbReference>
<evidence type="ECO:0000313" key="3">
    <source>
        <dbReference type="EMBL" id="GGN92752.1"/>
    </source>
</evidence>
<dbReference type="Pfam" id="PF04186">
    <property type="entry name" value="FxsA"/>
    <property type="match status" value="1"/>
</dbReference>
<organism evidence="3 4">
    <name type="scientific">Haloarcula pellucida</name>
    <dbReference type="NCBI Taxonomy" id="1427151"/>
    <lineage>
        <taxon>Archaea</taxon>
        <taxon>Methanobacteriati</taxon>
        <taxon>Methanobacteriota</taxon>
        <taxon>Stenosarchaea group</taxon>
        <taxon>Halobacteria</taxon>
        <taxon>Halobacteriales</taxon>
        <taxon>Haloarculaceae</taxon>
        <taxon>Haloarcula</taxon>
    </lineage>
</organism>